<dbReference type="PANTHER" id="PTHR42879">
    <property type="entry name" value="3-OXOACYL-(ACYL-CARRIER-PROTEIN) REDUCTASE"/>
    <property type="match status" value="1"/>
</dbReference>
<dbReference type="GO" id="GO:0032787">
    <property type="term" value="P:monocarboxylic acid metabolic process"/>
    <property type="evidence" value="ECO:0007669"/>
    <property type="project" value="UniProtKB-ARBA"/>
</dbReference>
<dbReference type="OrthoDB" id="9803333at2"/>
<dbReference type="EMBL" id="AP019400">
    <property type="protein sequence ID" value="BBI34369.1"/>
    <property type="molecule type" value="Genomic_DNA"/>
</dbReference>
<dbReference type="NCBIfam" id="NF047420">
    <property type="entry name" value="EF_P_mod_YmfI"/>
    <property type="match status" value="1"/>
</dbReference>
<evidence type="ECO:0000256" key="1">
    <source>
        <dbReference type="ARBA" id="ARBA00006484"/>
    </source>
</evidence>
<dbReference type="FunFam" id="3.40.50.720:FF:000173">
    <property type="entry name" value="3-oxoacyl-[acyl-carrier protein] reductase"/>
    <property type="match status" value="1"/>
</dbReference>
<keyword evidence="5" id="KW-1185">Reference proteome</keyword>
<accession>A0A3T1D8G6</accession>
<sequence length="244" mass="26226">MKRIALVTGASRGIGAAVARRLAADGIDVAIQYSVASAAAAAVARECREFGVRTIELQADLRNKESVGQLLQQIQESEWTPNIVVHCAGITHYGLLEDMDDQLWDDMMNVNLKGAYYLTQWFGPSMRWQRWGRFVHLSSIWGAVGASGEVAYAASKGGLNAFTKSVAKEMASSGVTVNAIAAGAIATDMLEALEPSDLEQLNAEIPLGRLGQADEVAQLVRFLISDNASYITGQIIGLNGGWHM</sequence>
<proteinExistence type="inferred from homology"/>
<gene>
    <name evidence="4" type="ORF">KCTCHS21_37680</name>
</gene>
<dbReference type="Gene3D" id="3.40.50.720">
    <property type="entry name" value="NAD(P)-binding Rossmann-like Domain"/>
    <property type="match status" value="1"/>
</dbReference>
<dbReference type="Proteomes" id="UP000289856">
    <property type="component" value="Chromosome"/>
</dbReference>
<keyword evidence="2" id="KW-0560">Oxidoreductase</keyword>
<dbReference type="AlphaFoldDB" id="A0A3T1D8G6"/>
<comment type="similarity">
    <text evidence="1">Belongs to the short-chain dehydrogenases/reductases (SDR) family.</text>
</comment>
<dbReference type="PROSITE" id="PS00061">
    <property type="entry name" value="ADH_SHORT"/>
    <property type="match status" value="1"/>
</dbReference>
<feature type="domain" description="Ketoreductase" evidence="3">
    <location>
        <begin position="3"/>
        <end position="188"/>
    </location>
</feature>
<dbReference type="PANTHER" id="PTHR42879:SF2">
    <property type="entry name" value="3-OXOACYL-[ACYL-CARRIER-PROTEIN] REDUCTASE FABG"/>
    <property type="match status" value="1"/>
</dbReference>
<dbReference type="NCBIfam" id="NF009466">
    <property type="entry name" value="PRK12826.1-2"/>
    <property type="match status" value="1"/>
</dbReference>
<evidence type="ECO:0000313" key="5">
    <source>
        <dbReference type="Proteomes" id="UP000289856"/>
    </source>
</evidence>
<dbReference type="InterPro" id="IPR057326">
    <property type="entry name" value="KR_dom"/>
</dbReference>
<organism evidence="4 5">
    <name type="scientific">Cohnella abietis</name>
    <dbReference type="NCBI Taxonomy" id="2507935"/>
    <lineage>
        <taxon>Bacteria</taxon>
        <taxon>Bacillati</taxon>
        <taxon>Bacillota</taxon>
        <taxon>Bacilli</taxon>
        <taxon>Bacillales</taxon>
        <taxon>Paenibacillaceae</taxon>
        <taxon>Cohnella</taxon>
    </lineage>
</organism>
<reference evidence="4 5" key="1">
    <citation type="submission" date="2019-01" db="EMBL/GenBank/DDBJ databases">
        <title>Complete genome sequence of Cohnella hallensis HS21 isolated from Korean fir (Abies koreana) rhizospheric soil.</title>
        <authorList>
            <person name="Jiang L."/>
            <person name="Kang S.W."/>
            <person name="Kim S."/>
            <person name="Jung J."/>
            <person name="Kim C.Y."/>
            <person name="Kim D.H."/>
            <person name="Kim S.W."/>
            <person name="Lee J."/>
        </authorList>
    </citation>
    <scope>NUCLEOTIDE SEQUENCE [LARGE SCALE GENOMIC DNA]</scope>
    <source>
        <strain evidence="4 5">HS21</strain>
    </source>
</reference>
<evidence type="ECO:0000259" key="3">
    <source>
        <dbReference type="SMART" id="SM00822"/>
    </source>
</evidence>
<name>A0A3T1D8G6_9BACL</name>
<dbReference type="InterPro" id="IPR020904">
    <property type="entry name" value="Sc_DH/Rdtase_CS"/>
</dbReference>
<dbReference type="PRINTS" id="PR00081">
    <property type="entry name" value="GDHRDH"/>
</dbReference>
<dbReference type="GO" id="GO:0016491">
    <property type="term" value="F:oxidoreductase activity"/>
    <property type="evidence" value="ECO:0007669"/>
    <property type="project" value="UniProtKB-KW"/>
</dbReference>
<evidence type="ECO:0000313" key="4">
    <source>
        <dbReference type="EMBL" id="BBI34369.1"/>
    </source>
</evidence>
<dbReference type="InterPro" id="IPR050259">
    <property type="entry name" value="SDR"/>
</dbReference>
<dbReference type="SUPFAM" id="SSF51735">
    <property type="entry name" value="NAD(P)-binding Rossmann-fold domains"/>
    <property type="match status" value="1"/>
</dbReference>
<dbReference type="InterPro" id="IPR036291">
    <property type="entry name" value="NAD(P)-bd_dom_sf"/>
</dbReference>
<dbReference type="KEGG" id="cohn:KCTCHS21_37680"/>
<dbReference type="InterPro" id="IPR002347">
    <property type="entry name" value="SDR_fam"/>
</dbReference>
<evidence type="ECO:0000256" key="2">
    <source>
        <dbReference type="ARBA" id="ARBA00023002"/>
    </source>
</evidence>
<dbReference type="SMART" id="SM00822">
    <property type="entry name" value="PKS_KR"/>
    <property type="match status" value="1"/>
</dbReference>
<dbReference type="RefSeq" id="WP_130611560.1">
    <property type="nucleotide sequence ID" value="NZ_AP019400.1"/>
</dbReference>
<dbReference type="Pfam" id="PF13561">
    <property type="entry name" value="adh_short_C2"/>
    <property type="match status" value="1"/>
</dbReference>
<dbReference type="PRINTS" id="PR00080">
    <property type="entry name" value="SDRFAMILY"/>
</dbReference>
<protein>
    <submittedName>
        <fullName evidence="4">Beta-ketoacyl-ACP reductase</fullName>
    </submittedName>
</protein>